<sequence length="242" mass="27645">MKPCIAIYGDFQNVRNSPEEIEILNPWFDQQGNILHKKSYAYWRQEKELFEQAIFKAGFKTISVSSREKNAVDNEIIQDCKYDIMTDKIIKIVILITGDKDYLPLVKHLQKVEIKVILIHGANVSQALKKAVDIAYNINELIDSVNLDKATPETLDSPAMIPYEEAKKCLIELIKTVKEKGEKATLDVLGRLIKNHPRLLGYKKFSYYKPDGKIFAKFGKFVDAVIQEGIIQKNCNGELILV</sequence>
<feature type="domain" description="NYN" evidence="1">
    <location>
        <begin position="5"/>
        <end position="134"/>
    </location>
</feature>
<dbReference type="PANTHER" id="PTHR35811:SF1">
    <property type="entry name" value="HTH OST-TYPE DOMAIN-CONTAINING PROTEIN"/>
    <property type="match status" value="1"/>
</dbReference>
<dbReference type="Pfam" id="PF01936">
    <property type="entry name" value="NYN"/>
    <property type="match status" value="1"/>
</dbReference>
<evidence type="ECO:0000313" key="2">
    <source>
        <dbReference type="EMBL" id="VXD23422.1"/>
    </source>
</evidence>
<organism evidence="2 3">
    <name type="scientific">Planktothrix paucivesiculata PCC 9631</name>
    <dbReference type="NCBI Taxonomy" id="671071"/>
    <lineage>
        <taxon>Bacteria</taxon>
        <taxon>Bacillati</taxon>
        <taxon>Cyanobacteriota</taxon>
        <taxon>Cyanophyceae</taxon>
        <taxon>Oscillatoriophycideae</taxon>
        <taxon>Oscillatoriales</taxon>
        <taxon>Microcoleaceae</taxon>
        <taxon>Planktothrix</taxon>
    </lineage>
</organism>
<name>A0A7Z9C1I6_9CYAN</name>
<dbReference type="InterPro" id="IPR021139">
    <property type="entry name" value="NYN"/>
</dbReference>
<dbReference type="Proteomes" id="UP000182190">
    <property type="component" value="Unassembled WGS sequence"/>
</dbReference>
<dbReference type="EMBL" id="CZCS02000216">
    <property type="protein sequence ID" value="VXD23422.1"/>
    <property type="molecule type" value="Genomic_DNA"/>
</dbReference>
<dbReference type="AlphaFoldDB" id="A0A7Z9C1I6"/>
<dbReference type="GO" id="GO:0004540">
    <property type="term" value="F:RNA nuclease activity"/>
    <property type="evidence" value="ECO:0007669"/>
    <property type="project" value="InterPro"/>
</dbReference>
<accession>A0A7Z9C1I6</accession>
<evidence type="ECO:0000259" key="1">
    <source>
        <dbReference type="Pfam" id="PF01936"/>
    </source>
</evidence>
<dbReference type="RefSeq" id="WP_083621281.1">
    <property type="nucleotide sequence ID" value="NZ_LR735017.1"/>
</dbReference>
<gene>
    <name evidence="2" type="ORF">PL9631_730022</name>
</gene>
<comment type="caution">
    <text evidence="2">The sequence shown here is derived from an EMBL/GenBank/DDBJ whole genome shotgun (WGS) entry which is preliminary data.</text>
</comment>
<proteinExistence type="predicted"/>
<protein>
    <recommendedName>
        <fullName evidence="1">NYN domain-containing protein</fullName>
    </recommendedName>
</protein>
<dbReference type="PANTHER" id="PTHR35811">
    <property type="entry name" value="SLR1870 PROTEIN"/>
    <property type="match status" value="1"/>
</dbReference>
<reference evidence="2" key="1">
    <citation type="submission" date="2019-10" db="EMBL/GenBank/DDBJ databases">
        <authorList>
            <consortium name="Genoscope - CEA"/>
            <person name="William W."/>
        </authorList>
    </citation>
    <scope>NUCLEOTIDE SEQUENCE [LARGE SCALE GENOMIC DNA]</scope>
    <source>
        <strain evidence="2">BBR_PRJEB10994</strain>
    </source>
</reference>
<evidence type="ECO:0000313" key="3">
    <source>
        <dbReference type="Proteomes" id="UP000182190"/>
    </source>
</evidence>
<dbReference type="Gene3D" id="3.40.50.1010">
    <property type="entry name" value="5'-nuclease"/>
    <property type="match status" value="1"/>
</dbReference>
<dbReference type="OrthoDB" id="461172at2"/>
<keyword evidence="3" id="KW-1185">Reference proteome</keyword>